<dbReference type="Gene3D" id="2.60.40.200">
    <property type="entry name" value="Superoxide dismutase, copper/zinc binding domain"/>
    <property type="match status" value="1"/>
</dbReference>
<dbReference type="EMBL" id="CP022358">
    <property type="protein sequence ID" value="ASK69198.1"/>
    <property type="molecule type" value="Genomic_DNA"/>
</dbReference>
<dbReference type="InterPro" id="IPR036423">
    <property type="entry name" value="SOD-like_Cu/Zn_dom_sf"/>
</dbReference>
<feature type="domain" description="Superoxide dismutase copper/zinc binding" evidence="4">
    <location>
        <begin position="37"/>
        <end position="169"/>
    </location>
</feature>
<dbReference type="PROSITE" id="PS00087">
    <property type="entry name" value="SOD_CU_ZN_1"/>
    <property type="match status" value="1"/>
</dbReference>
<accession>A0A220UM10</accession>
<dbReference type="AlphaFoldDB" id="A0A220UM10"/>
<evidence type="ECO:0000256" key="1">
    <source>
        <dbReference type="ARBA" id="ARBA00010457"/>
    </source>
</evidence>
<keyword evidence="6" id="KW-1185">Reference proteome</keyword>
<dbReference type="EC" id="1.15.1.1" evidence="2"/>
<feature type="chain" id="PRO_5012374902" description="Superoxide dismutase [Cu-Zn]" evidence="3">
    <location>
        <begin position="19"/>
        <end position="170"/>
    </location>
</feature>
<keyword evidence="2" id="KW-0479">Metal-binding</keyword>
<comment type="cofactor">
    <cofactor evidence="2">
        <name>Cu cation</name>
        <dbReference type="ChEBI" id="CHEBI:23378"/>
    </cofactor>
    <text evidence="2">Binds 1 copper ion per subunit.</text>
</comment>
<dbReference type="RefSeq" id="WP_089067758.1">
    <property type="nucleotide sequence ID" value="NZ_CP022358.1"/>
</dbReference>
<keyword evidence="2" id="KW-0186">Copper</keyword>
<gene>
    <name evidence="5" type="ORF">CF168_10115</name>
</gene>
<dbReference type="SUPFAM" id="SSF49329">
    <property type="entry name" value="Cu,Zn superoxide dismutase-like"/>
    <property type="match status" value="1"/>
</dbReference>
<organism evidence="5 6">
    <name type="scientific">Shewanella bicestrii</name>
    <dbReference type="NCBI Taxonomy" id="2018305"/>
    <lineage>
        <taxon>Bacteria</taxon>
        <taxon>Pseudomonadati</taxon>
        <taxon>Pseudomonadota</taxon>
        <taxon>Gammaproteobacteria</taxon>
        <taxon>Alteromonadales</taxon>
        <taxon>Shewanellaceae</taxon>
        <taxon>Shewanella</taxon>
    </lineage>
</organism>
<feature type="signal peptide" evidence="3">
    <location>
        <begin position="1"/>
        <end position="18"/>
    </location>
</feature>
<evidence type="ECO:0000256" key="3">
    <source>
        <dbReference type="SAM" id="SignalP"/>
    </source>
</evidence>
<evidence type="ECO:0000313" key="5">
    <source>
        <dbReference type="EMBL" id="ASK69198.1"/>
    </source>
</evidence>
<dbReference type="NCBIfam" id="NF007628">
    <property type="entry name" value="PRK10290.1"/>
    <property type="match status" value="1"/>
</dbReference>
<dbReference type="InterPro" id="IPR001424">
    <property type="entry name" value="SOD_Cu_Zn_dom"/>
</dbReference>
<dbReference type="PANTHER" id="PTHR10003">
    <property type="entry name" value="SUPEROXIDE DISMUTASE CU-ZN -RELATED"/>
    <property type="match status" value="1"/>
</dbReference>
<dbReference type="PROSITE" id="PS00332">
    <property type="entry name" value="SOD_CU_ZN_2"/>
    <property type="match status" value="1"/>
</dbReference>
<dbReference type="CDD" id="cd00305">
    <property type="entry name" value="Cu-Zn_Superoxide_Dismutase"/>
    <property type="match status" value="1"/>
</dbReference>
<keyword evidence="2" id="KW-0862">Zinc</keyword>
<keyword evidence="3" id="KW-0732">Signal</keyword>
<keyword evidence="2" id="KW-0560">Oxidoreductase</keyword>
<dbReference type="InterPro" id="IPR018152">
    <property type="entry name" value="SOD_Cu/Zn_BS"/>
</dbReference>
<comment type="function">
    <text evidence="2">Destroys radicals which are normally produced within the cells and which are toxic to biological systems.</text>
</comment>
<dbReference type="Pfam" id="PF00080">
    <property type="entry name" value="Sod_Cu"/>
    <property type="match status" value="1"/>
</dbReference>
<sequence>MKNIVLLLASMSAASAFADVSVPMNLVNEKGVAESVGQVTISESQYGVVFTPSLKGLMPGLHGFHLHENGSCDPKEKDGKIVPAGAAGGHYDPAATKAHGTPWGEGHLGDLPPLFVDADGAASQAVLAPRLKMGDLKGHAIMIHAGGDNHSDHPAPLGGGGARVACGIIN</sequence>
<evidence type="ECO:0000256" key="2">
    <source>
        <dbReference type="RuleBase" id="RU000393"/>
    </source>
</evidence>
<dbReference type="GO" id="GO:0005507">
    <property type="term" value="F:copper ion binding"/>
    <property type="evidence" value="ECO:0007669"/>
    <property type="project" value="InterPro"/>
</dbReference>
<dbReference type="KEGG" id="sbj:CF168_10115"/>
<name>A0A220UM10_9GAMM</name>
<evidence type="ECO:0000259" key="4">
    <source>
        <dbReference type="Pfam" id="PF00080"/>
    </source>
</evidence>
<comment type="catalytic activity">
    <reaction evidence="2">
        <text>2 superoxide + 2 H(+) = H2O2 + O2</text>
        <dbReference type="Rhea" id="RHEA:20696"/>
        <dbReference type="ChEBI" id="CHEBI:15378"/>
        <dbReference type="ChEBI" id="CHEBI:15379"/>
        <dbReference type="ChEBI" id="CHEBI:16240"/>
        <dbReference type="ChEBI" id="CHEBI:18421"/>
        <dbReference type="EC" id="1.15.1.1"/>
    </reaction>
</comment>
<proteinExistence type="inferred from homology"/>
<comment type="similarity">
    <text evidence="1 2">Belongs to the Cu-Zn superoxide dismutase family.</text>
</comment>
<dbReference type="InterPro" id="IPR024134">
    <property type="entry name" value="SOD_Cu/Zn_/chaperone"/>
</dbReference>
<reference evidence="5 6" key="1">
    <citation type="submission" date="2017-07" db="EMBL/GenBank/DDBJ databases">
        <title>Phenotypical and genomic characterization of a clinical isolate of Shewanella bicestrii sp. nov. producing an extended-spectrum beta-lactamase and a new oxacillinase variant.</title>
        <authorList>
            <person name="Jousset A.B."/>
            <person name="Bonnin R.A."/>
            <person name="Girlich D."/>
            <person name="Dabos L."/>
            <person name="Potron A."/>
            <person name="Dortet L."/>
            <person name="Glaser P."/>
            <person name="Naas T."/>
        </authorList>
    </citation>
    <scope>NUCLEOTIDE SEQUENCE [LARGE SCALE GENOMIC DNA]</scope>
    <source>
        <strain evidence="5 6">JAB-1</strain>
    </source>
</reference>
<dbReference type="Proteomes" id="UP000198367">
    <property type="component" value="Chromosome"/>
</dbReference>
<comment type="cofactor">
    <cofactor evidence="2">
        <name>Zn(2+)</name>
        <dbReference type="ChEBI" id="CHEBI:29105"/>
    </cofactor>
    <text evidence="2">Binds 1 zinc ion per subunit.</text>
</comment>
<protein>
    <recommendedName>
        <fullName evidence="2">Superoxide dismutase [Cu-Zn]</fullName>
        <ecNumber evidence="2">1.15.1.1</ecNumber>
    </recommendedName>
</protein>
<evidence type="ECO:0000313" key="6">
    <source>
        <dbReference type="Proteomes" id="UP000198367"/>
    </source>
</evidence>
<dbReference type="GO" id="GO:0004784">
    <property type="term" value="F:superoxide dismutase activity"/>
    <property type="evidence" value="ECO:0007669"/>
    <property type="project" value="UniProtKB-EC"/>
</dbReference>